<dbReference type="GO" id="GO:0016757">
    <property type="term" value="F:glycosyltransferase activity"/>
    <property type="evidence" value="ECO:0007669"/>
    <property type="project" value="UniProtKB-UniRule"/>
</dbReference>
<evidence type="ECO:0000256" key="3">
    <source>
        <dbReference type="ARBA" id="ARBA00022676"/>
    </source>
</evidence>
<sequence length="472" mass="54845">MVTPRTRHTLACHSVLHQFLSFTGIYMERKYSMKWIFLSLILLVVMAFIEVVLKDLQPRRSHYHPAPVFSLTSMQQNIIPVNNTKHFIISAYKDHRINGAIRIISIINRDKLNRLFCIISCAQEDRHVTEAQVDMHSDHFGFPYVTTDLLCEVDQSCRPTTVTISDSSSSSKIPNSHFLPIQNQNKMEQNFQYNFTTCISNLFGGYNNVLQFVQTIEVYKILGIQKVYIYNTSCGPDLEKVLHYYEEEGTLQIEPWPIDKFLNPSRGWNFNEHKGDLHYFGQLTTLNDCIYRNMYKSKYVLLNDIDEIIVPYQHATLGLLMEDLQRQHPSVNVFVFENHIFPKTVFDSSGTFSFARWKKVPGINILEHVYREPDRKNVFNPTKLLVNPREIIQTSVHSVLKNYGATLRVSPDVARLVHVREPLQGSLSKEQLILDTKLWNYKELPKNIDCVLKNSGVYDGDSDFHCKLFSRQ</sequence>
<dbReference type="PANTHER" id="PTHR21461">
    <property type="entry name" value="GLYCOSYLTRANSFERASE FAMILY 92 PROTEIN"/>
    <property type="match status" value="1"/>
</dbReference>
<keyword evidence="4 8" id="KW-0808">Transferase</keyword>
<gene>
    <name evidence="9" type="primary">LOC108938105</name>
</gene>
<organism evidence="9 10">
    <name type="scientific">Scleropages formosus</name>
    <name type="common">Asian bonytongue</name>
    <name type="synonym">Osteoglossum formosum</name>
    <dbReference type="NCBI Taxonomy" id="113540"/>
    <lineage>
        <taxon>Eukaryota</taxon>
        <taxon>Metazoa</taxon>
        <taxon>Chordata</taxon>
        <taxon>Craniata</taxon>
        <taxon>Vertebrata</taxon>
        <taxon>Euteleostomi</taxon>
        <taxon>Actinopterygii</taxon>
        <taxon>Neopterygii</taxon>
        <taxon>Teleostei</taxon>
        <taxon>Osteoglossocephala</taxon>
        <taxon>Osteoglossomorpha</taxon>
        <taxon>Osteoglossiformes</taxon>
        <taxon>Osteoglossidae</taxon>
        <taxon>Scleropages</taxon>
    </lineage>
</organism>
<evidence type="ECO:0000313" key="9">
    <source>
        <dbReference type="Ensembl" id="ENSSFOP00015026458.2"/>
    </source>
</evidence>
<comment type="subcellular location">
    <subcellularLocation>
        <location evidence="1">Membrane</location>
        <topology evidence="1">Single-pass membrane protein</topology>
    </subcellularLocation>
</comment>
<dbReference type="GO" id="GO:0005737">
    <property type="term" value="C:cytoplasm"/>
    <property type="evidence" value="ECO:0007669"/>
    <property type="project" value="TreeGrafter"/>
</dbReference>
<reference evidence="9" key="3">
    <citation type="submission" date="2025-09" db="UniProtKB">
        <authorList>
            <consortium name="Ensembl"/>
        </authorList>
    </citation>
    <scope>IDENTIFICATION</scope>
</reference>
<evidence type="ECO:0000256" key="4">
    <source>
        <dbReference type="ARBA" id="ARBA00022679"/>
    </source>
</evidence>
<dbReference type="EC" id="2.4.1.-" evidence="8"/>
<keyword evidence="6 8" id="KW-1133">Transmembrane helix</keyword>
<evidence type="ECO:0000256" key="5">
    <source>
        <dbReference type="ARBA" id="ARBA00022692"/>
    </source>
</evidence>
<dbReference type="OrthoDB" id="2526284at2759"/>
<keyword evidence="3 8" id="KW-0328">Glycosyltransferase</keyword>
<dbReference type="GeneTree" id="ENSGT00530000064359"/>
<evidence type="ECO:0000256" key="2">
    <source>
        <dbReference type="ARBA" id="ARBA00007647"/>
    </source>
</evidence>
<keyword evidence="10" id="KW-1185">Reference proteome</keyword>
<evidence type="ECO:0000256" key="1">
    <source>
        <dbReference type="ARBA" id="ARBA00004167"/>
    </source>
</evidence>
<proteinExistence type="inferred from homology"/>
<evidence type="ECO:0000256" key="8">
    <source>
        <dbReference type="RuleBase" id="RU366017"/>
    </source>
</evidence>
<protein>
    <recommendedName>
        <fullName evidence="8">Glycosyltransferase family 92 protein</fullName>
        <ecNumber evidence="8">2.4.1.-</ecNumber>
    </recommendedName>
</protein>
<dbReference type="Proteomes" id="UP000694397">
    <property type="component" value="Chromosome 17"/>
</dbReference>
<dbReference type="RefSeq" id="XP_018613952.1">
    <property type="nucleotide sequence ID" value="XM_018758436.2"/>
</dbReference>
<keyword evidence="5 8" id="KW-0812">Transmembrane</keyword>
<dbReference type="InterPro" id="IPR008166">
    <property type="entry name" value="Glyco_transf_92"/>
</dbReference>
<evidence type="ECO:0000256" key="7">
    <source>
        <dbReference type="ARBA" id="ARBA00023136"/>
    </source>
</evidence>
<reference evidence="9" key="2">
    <citation type="submission" date="2025-08" db="UniProtKB">
        <authorList>
            <consortium name="Ensembl"/>
        </authorList>
    </citation>
    <scope>IDENTIFICATION</scope>
</reference>
<evidence type="ECO:0000313" key="10">
    <source>
        <dbReference type="Proteomes" id="UP000694397"/>
    </source>
</evidence>
<dbReference type="AlphaFoldDB" id="A0A8C9S1F2"/>
<dbReference type="PANTHER" id="PTHR21461:SF45">
    <property type="entry name" value="GLYCOSYLTRANSFERASE FAMILY 92 PROTEIN"/>
    <property type="match status" value="1"/>
</dbReference>
<feature type="transmembrane region" description="Helical" evidence="8">
    <location>
        <begin position="35"/>
        <end position="53"/>
    </location>
</feature>
<dbReference type="GO" id="GO:0016020">
    <property type="term" value="C:membrane"/>
    <property type="evidence" value="ECO:0007669"/>
    <property type="project" value="UniProtKB-SubCell"/>
</dbReference>
<dbReference type="Ensembl" id="ENSSFOT00015026755.2">
    <property type="protein sequence ID" value="ENSSFOP00015026458.2"/>
    <property type="gene ID" value="ENSSFOG00015017012.2"/>
</dbReference>
<comment type="similarity">
    <text evidence="2 8">Belongs to the glycosyltransferase 92 family.</text>
</comment>
<reference evidence="9 10" key="1">
    <citation type="submission" date="2019-04" db="EMBL/GenBank/DDBJ databases">
        <authorList>
            <consortium name="Wellcome Sanger Institute Data Sharing"/>
        </authorList>
    </citation>
    <scope>NUCLEOTIDE SEQUENCE [LARGE SCALE GENOMIC DNA]</scope>
</reference>
<evidence type="ECO:0000256" key="6">
    <source>
        <dbReference type="ARBA" id="ARBA00022989"/>
    </source>
</evidence>
<name>A0A8C9S1F2_SCLFO</name>
<accession>A0A8C9S1F2</accession>
<keyword evidence="7 8" id="KW-0472">Membrane</keyword>
<dbReference type="Pfam" id="PF01697">
    <property type="entry name" value="Glyco_transf_92"/>
    <property type="match status" value="1"/>
</dbReference>
<dbReference type="GeneID" id="108938105"/>